<accession>A0A4Y3KDE0</accession>
<proteinExistence type="predicted"/>
<comment type="caution">
    <text evidence="2">The sequence shown here is derived from an EMBL/GenBank/DDBJ whole genome shotgun (WGS) entry which is preliminary data.</text>
</comment>
<dbReference type="EMBL" id="BJLP01000020">
    <property type="protein sequence ID" value="GEA81035.1"/>
    <property type="molecule type" value="Genomic_DNA"/>
</dbReference>
<evidence type="ECO:0000256" key="1">
    <source>
        <dbReference type="SAM" id="MobiDB-lite"/>
    </source>
</evidence>
<feature type="region of interest" description="Disordered" evidence="1">
    <location>
        <begin position="37"/>
        <end position="62"/>
    </location>
</feature>
<evidence type="ECO:0000313" key="2">
    <source>
        <dbReference type="EMBL" id="GEA81035.1"/>
    </source>
</evidence>
<name>A0A4Y3KDE0_CELUD</name>
<protein>
    <submittedName>
        <fullName evidence="2">Uncharacterized protein</fullName>
    </submittedName>
</protein>
<feature type="compositionally biased region" description="Low complexity" evidence="1">
    <location>
        <begin position="37"/>
        <end position="61"/>
    </location>
</feature>
<sequence length="70" mass="6189">MLAGAGRFAGPAAGTGDAADDLADAGRACCGGGAGSCPPARASGAGVAGPADHPAGAPGSGVPCVVVRAD</sequence>
<dbReference type="Proteomes" id="UP000315842">
    <property type="component" value="Unassembled WGS sequence"/>
</dbReference>
<gene>
    <name evidence="2" type="ORF">CUD01_14790</name>
</gene>
<evidence type="ECO:0000313" key="3">
    <source>
        <dbReference type="Proteomes" id="UP000315842"/>
    </source>
</evidence>
<dbReference type="AlphaFoldDB" id="A0A4Y3KDE0"/>
<organism evidence="2 3">
    <name type="scientific">Cellulomonas uda</name>
    <dbReference type="NCBI Taxonomy" id="1714"/>
    <lineage>
        <taxon>Bacteria</taxon>
        <taxon>Bacillati</taxon>
        <taxon>Actinomycetota</taxon>
        <taxon>Actinomycetes</taxon>
        <taxon>Micrococcales</taxon>
        <taxon>Cellulomonadaceae</taxon>
        <taxon>Cellulomonas</taxon>
    </lineage>
</organism>
<reference evidence="2 3" key="1">
    <citation type="submission" date="2019-06" db="EMBL/GenBank/DDBJ databases">
        <title>Whole genome shotgun sequence of Cellulomonas uda NBRC 3747.</title>
        <authorList>
            <person name="Hosoyama A."/>
            <person name="Uohara A."/>
            <person name="Ohji S."/>
            <person name="Ichikawa N."/>
        </authorList>
    </citation>
    <scope>NUCLEOTIDE SEQUENCE [LARGE SCALE GENOMIC DNA]</scope>
    <source>
        <strain evidence="2 3">NBRC 3747</strain>
    </source>
</reference>
<keyword evidence="3" id="KW-1185">Reference proteome</keyword>